<feature type="compositionally biased region" description="Basic and acidic residues" evidence="1">
    <location>
        <begin position="153"/>
        <end position="165"/>
    </location>
</feature>
<feature type="region of interest" description="Disordered" evidence="1">
    <location>
        <begin position="153"/>
        <end position="177"/>
    </location>
</feature>
<evidence type="ECO:0000256" key="2">
    <source>
        <dbReference type="SAM" id="SignalP"/>
    </source>
</evidence>
<accession>A0A835Y926</accession>
<dbReference type="InterPro" id="IPR001190">
    <property type="entry name" value="SRCR"/>
</dbReference>
<evidence type="ECO:0000256" key="1">
    <source>
        <dbReference type="SAM" id="MobiDB-lite"/>
    </source>
</evidence>
<proteinExistence type="predicted"/>
<evidence type="ECO:0000259" key="3">
    <source>
        <dbReference type="PROSITE" id="PS50287"/>
    </source>
</evidence>
<sequence>MGQPVVLRVDRRPQWRQTVLACLVFALLLSAQAEAKKKKPVRNKNGIRLVKGKGSKGRLEISSKDQWLVTPGDAKGTAWRPMCDVGSYSDELAQTMCELLGYKYGRKYYTAAVNSRPYNAAVAADWRTHPVDYMYCGDVDDTAGHRRLLRDVPRRQHTGAERLGAEGRAGSGAASSNAMLRGRTGRDLQSVFFGEVNIPAAAKVSCEFRMGSCNFTGPLAGLECANKPFKPLPSPSPSPSPSESQPPPPPPKQASIRLRGDFAGALDALEPNLCDLGDCSFGRAEIQVEDPSKPGELVWAPLCAPLNMSSADWLVDIACKQATGYPDSMPGTIWHVNGEPGEPFPVPTGNVTTPGDFDPAAYPVWASVVGEETDAEPQRIQDLTLALNASCPGEALLSLRCSILMARR</sequence>
<name>A0A835Y926_9CHLO</name>
<feature type="domain" description="SRCR" evidence="3">
    <location>
        <begin position="47"/>
        <end position="101"/>
    </location>
</feature>
<comment type="caution">
    <text evidence="4">The sequence shown here is derived from an EMBL/GenBank/DDBJ whole genome shotgun (WGS) entry which is preliminary data.</text>
</comment>
<feature type="signal peptide" evidence="2">
    <location>
        <begin position="1"/>
        <end position="35"/>
    </location>
</feature>
<dbReference type="GO" id="GO:0016020">
    <property type="term" value="C:membrane"/>
    <property type="evidence" value="ECO:0007669"/>
    <property type="project" value="InterPro"/>
</dbReference>
<gene>
    <name evidence="4" type="ORF">HYH03_005021</name>
</gene>
<dbReference type="Proteomes" id="UP000612055">
    <property type="component" value="Unassembled WGS sequence"/>
</dbReference>
<feature type="region of interest" description="Disordered" evidence="1">
    <location>
        <begin position="230"/>
        <end position="255"/>
    </location>
</feature>
<dbReference type="PROSITE" id="PS50287">
    <property type="entry name" value="SRCR_2"/>
    <property type="match status" value="1"/>
</dbReference>
<feature type="compositionally biased region" description="Low complexity" evidence="1">
    <location>
        <begin position="166"/>
        <end position="176"/>
    </location>
</feature>
<protein>
    <recommendedName>
        <fullName evidence="3">SRCR domain-containing protein</fullName>
    </recommendedName>
</protein>
<keyword evidence="2" id="KW-0732">Signal</keyword>
<evidence type="ECO:0000313" key="4">
    <source>
        <dbReference type="EMBL" id="KAG2497018.1"/>
    </source>
</evidence>
<dbReference type="OrthoDB" id="535306at2759"/>
<feature type="chain" id="PRO_5032511989" description="SRCR domain-containing protein" evidence="2">
    <location>
        <begin position="36"/>
        <end position="408"/>
    </location>
</feature>
<evidence type="ECO:0000313" key="5">
    <source>
        <dbReference type="Proteomes" id="UP000612055"/>
    </source>
</evidence>
<reference evidence="4" key="1">
    <citation type="journal article" date="2020" name="bioRxiv">
        <title>Comparative genomics of Chlamydomonas.</title>
        <authorList>
            <person name="Craig R.J."/>
            <person name="Hasan A.R."/>
            <person name="Ness R.W."/>
            <person name="Keightley P.D."/>
        </authorList>
    </citation>
    <scope>NUCLEOTIDE SEQUENCE</scope>
    <source>
        <strain evidence="4">CCAP 11/70</strain>
    </source>
</reference>
<dbReference type="AlphaFoldDB" id="A0A835Y926"/>
<dbReference type="EMBL" id="JAEHOE010000016">
    <property type="protein sequence ID" value="KAG2497018.1"/>
    <property type="molecule type" value="Genomic_DNA"/>
</dbReference>
<keyword evidence="5" id="KW-1185">Reference proteome</keyword>
<feature type="compositionally biased region" description="Pro residues" evidence="1">
    <location>
        <begin position="230"/>
        <end position="252"/>
    </location>
</feature>
<organism evidence="4 5">
    <name type="scientific">Edaphochlamys debaryana</name>
    <dbReference type="NCBI Taxonomy" id="47281"/>
    <lineage>
        <taxon>Eukaryota</taxon>
        <taxon>Viridiplantae</taxon>
        <taxon>Chlorophyta</taxon>
        <taxon>core chlorophytes</taxon>
        <taxon>Chlorophyceae</taxon>
        <taxon>CS clade</taxon>
        <taxon>Chlamydomonadales</taxon>
        <taxon>Chlamydomonadales incertae sedis</taxon>
        <taxon>Edaphochlamys</taxon>
    </lineage>
</organism>